<feature type="compositionally biased region" description="Low complexity" evidence="1">
    <location>
        <begin position="62"/>
        <end position="73"/>
    </location>
</feature>
<feature type="region of interest" description="Disordered" evidence="1">
    <location>
        <begin position="104"/>
        <end position="124"/>
    </location>
</feature>
<feature type="region of interest" description="Disordered" evidence="1">
    <location>
        <begin position="50"/>
        <end position="80"/>
    </location>
</feature>
<feature type="region of interest" description="Disordered" evidence="1">
    <location>
        <begin position="157"/>
        <end position="199"/>
    </location>
</feature>
<name>A0A1A9UG27_GLOAU</name>
<protein>
    <submittedName>
        <fullName evidence="2">Uncharacterized protein</fullName>
    </submittedName>
</protein>
<feature type="compositionally biased region" description="Low complexity" evidence="1">
    <location>
        <begin position="161"/>
        <end position="174"/>
    </location>
</feature>
<evidence type="ECO:0000256" key="1">
    <source>
        <dbReference type="SAM" id="MobiDB-lite"/>
    </source>
</evidence>
<evidence type="ECO:0000313" key="2">
    <source>
        <dbReference type="EnsemblMetazoa" id="GAUT003695-PA"/>
    </source>
</evidence>
<reference evidence="2" key="1">
    <citation type="submission" date="2020-05" db="UniProtKB">
        <authorList>
            <consortium name="EnsemblMetazoa"/>
        </authorList>
    </citation>
    <scope>IDENTIFICATION</scope>
    <source>
        <strain evidence="2">TTRI</strain>
    </source>
</reference>
<dbReference type="EnsemblMetazoa" id="GAUT003695-RA">
    <property type="protein sequence ID" value="GAUT003695-PA"/>
    <property type="gene ID" value="GAUT003695"/>
</dbReference>
<dbReference type="STRING" id="7395.A0A1A9UG27"/>
<sequence>MSCISNNFTHNPHHHVAQQLSSTHPNHPVAGAQHFDGSFEFLKYLRHSNDYHDGSHDPQVQGASNSGNSSSSAHATNAVGTKHESAVSAVSAVAVNASLIDLDSSTTHKASRSSRKSAALLSSVATSAPTPMAIDVYDHDSKHTIFDLQHMTNATVTSAHSSNSNESSMELSSLTYPNSHLNASNSNTSSEGGTNGTATGHADFSMISVNGVNAAATSSPAAVPAAAASTAPKPLATFAIKENFDVHSSHKIEEGIFQHMNKLPPKKKDNLRQLGVRFTGQMTLNDKSIIVDNFIRFCQIIIVMLSINSTLNISLNHFRGPSPPLQ</sequence>
<evidence type="ECO:0000313" key="3">
    <source>
        <dbReference type="Proteomes" id="UP000078200"/>
    </source>
</evidence>
<dbReference type="Proteomes" id="UP000078200">
    <property type="component" value="Unassembled WGS sequence"/>
</dbReference>
<dbReference type="AlphaFoldDB" id="A0A1A9UG27"/>
<keyword evidence="3" id="KW-1185">Reference proteome</keyword>
<dbReference type="VEuPathDB" id="VectorBase:GAUT003695"/>
<organism evidence="2 3">
    <name type="scientific">Glossina austeni</name>
    <name type="common">Savannah tsetse fly</name>
    <dbReference type="NCBI Taxonomy" id="7395"/>
    <lineage>
        <taxon>Eukaryota</taxon>
        <taxon>Metazoa</taxon>
        <taxon>Ecdysozoa</taxon>
        <taxon>Arthropoda</taxon>
        <taxon>Hexapoda</taxon>
        <taxon>Insecta</taxon>
        <taxon>Pterygota</taxon>
        <taxon>Neoptera</taxon>
        <taxon>Endopterygota</taxon>
        <taxon>Diptera</taxon>
        <taxon>Brachycera</taxon>
        <taxon>Muscomorpha</taxon>
        <taxon>Hippoboscoidea</taxon>
        <taxon>Glossinidae</taxon>
        <taxon>Glossina</taxon>
    </lineage>
</organism>
<feature type="compositionally biased region" description="Low complexity" evidence="1">
    <location>
        <begin position="182"/>
        <end position="199"/>
    </location>
</feature>
<accession>A0A1A9UG27</accession>
<proteinExistence type="predicted"/>